<feature type="transmembrane region" description="Helical" evidence="7">
    <location>
        <begin position="224"/>
        <end position="249"/>
    </location>
</feature>
<evidence type="ECO:0000256" key="3">
    <source>
        <dbReference type="ARBA" id="ARBA00022475"/>
    </source>
</evidence>
<dbReference type="RefSeq" id="WP_378931674.1">
    <property type="nucleotide sequence ID" value="NZ_JBHLVO010000003.1"/>
</dbReference>
<sequence length="284" mass="30641">MGAESGKLGLGLPLNQSKKIKIKPLTKASLVIRTTLIVLILMSFYGFLTFDYKDISLFDGIGATLLNLKVMFFEPHFSHFTFGEAFYQVMITLGLAVLTTLFGAIIALILGLFAAQNLSSRGVSNTIKGFVAFIRAVPTVLWVLIFAVAAGLGSVAAVIGMTFHSVGYLIKAYSESFEELDEGVIEALKGSGANWWQIVTQAVLPSSISYLVSWTFLRFEINFGVAIAMGAAAGAGGIGFDMFMASAFYLDLREVGVITYFILTIAILLEITASKIRTNLKVGI</sequence>
<feature type="transmembrane region" description="Helical" evidence="7">
    <location>
        <begin position="85"/>
        <end position="115"/>
    </location>
</feature>
<accession>A0ABV6GBJ8</accession>
<evidence type="ECO:0000259" key="8">
    <source>
        <dbReference type="PROSITE" id="PS50928"/>
    </source>
</evidence>
<feature type="domain" description="ABC transmembrane type-1" evidence="8">
    <location>
        <begin position="89"/>
        <end position="273"/>
    </location>
</feature>
<keyword evidence="4 7" id="KW-0812">Transmembrane</keyword>
<evidence type="ECO:0000256" key="5">
    <source>
        <dbReference type="ARBA" id="ARBA00022989"/>
    </source>
</evidence>
<comment type="caution">
    <text evidence="9">The sequence shown here is derived from an EMBL/GenBank/DDBJ whole genome shotgun (WGS) entry which is preliminary data.</text>
</comment>
<evidence type="ECO:0000256" key="7">
    <source>
        <dbReference type="RuleBase" id="RU363032"/>
    </source>
</evidence>
<evidence type="ECO:0000256" key="4">
    <source>
        <dbReference type="ARBA" id="ARBA00022692"/>
    </source>
</evidence>
<feature type="transmembrane region" description="Helical" evidence="7">
    <location>
        <begin position="255"/>
        <end position="273"/>
    </location>
</feature>
<comment type="subcellular location">
    <subcellularLocation>
        <location evidence="1 7">Cell membrane</location>
        <topology evidence="1 7">Multi-pass membrane protein</topology>
    </subcellularLocation>
</comment>
<dbReference type="Proteomes" id="UP001589854">
    <property type="component" value="Unassembled WGS sequence"/>
</dbReference>
<dbReference type="InterPro" id="IPR035906">
    <property type="entry name" value="MetI-like_sf"/>
</dbReference>
<keyword evidence="3" id="KW-1003">Cell membrane</keyword>
<keyword evidence="6 7" id="KW-0472">Membrane</keyword>
<dbReference type="Gene3D" id="1.10.3720.10">
    <property type="entry name" value="MetI-like"/>
    <property type="match status" value="1"/>
</dbReference>
<keyword evidence="2 7" id="KW-0813">Transport</keyword>
<dbReference type="PANTHER" id="PTHR30043:SF1">
    <property type="entry name" value="ABC TRANSPORT SYSTEM PERMEASE PROTEIN P69"/>
    <property type="match status" value="1"/>
</dbReference>
<evidence type="ECO:0000256" key="6">
    <source>
        <dbReference type="ARBA" id="ARBA00023136"/>
    </source>
</evidence>
<dbReference type="EMBL" id="JBHLVO010000003">
    <property type="protein sequence ID" value="MFC0271046.1"/>
    <property type="molecule type" value="Genomic_DNA"/>
</dbReference>
<proteinExistence type="inferred from homology"/>
<keyword evidence="5 7" id="KW-1133">Transmembrane helix</keyword>
<dbReference type="PROSITE" id="PS50928">
    <property type="entry name" value="ABC_TM1"/>
    <property type="match status" value="1"/>
</dbReference>
<evidence type="ECO:0000256" key="2">
    <source>
        <dbReference type="ARBA" id="ARBA00022448"/>
    </source>
</evidence>
<reference evidence="9 10" key="1">
    <citation type="submission" date="2024-09" db="EMBL/GenBank/DDBJ databases">
        <authorList>
            <person name="Sun Q."/>
            <person name="Mori K."/>
        </authorList>
    </citation>
    <scope>NUCLEOTIDE SEQUENCE [LARGE SCALE GENOMIC DNA]</scope>
    <source>
        <strain evidence="9 10">CCM 7228</strain>
    </source>
</reference>
<evidence type="ECO:0000313" key="9">
    <source>
        <dbReference type="EMBL" id="MFC0271046.1"/>
    </source>
</evidence>
<dbReference type="CDD" id="cd06261">
    <property type="entry name" value="TM_PBP2"/>
    <property type="match status" value="1"/>
</dbReference>
<feature type="transmembrane region" description="Helical" evidence="7">
    <location>
        <begin position="195"/>
        <end position="217"/>
    </location>
</feature>
<dbReference type="PANTHER" id="PTHR30043">
    <property type="entry name" value="PHOSPHONATES TRANSPORT SYSTEM PERMEASE PROTEIN"/>
    <property type="match status" value="1"/>
</dbReference>
<keyword evidence="10" id="KW-1185">Reference proteome</keyword>
<gene>
    <name evidence="9" type="ORF">ACFFIX_06230</name>
</gene>
<name>A0ABV6GBJ8_9BACI</name>
<dbReference type="SUPFAM" id="SSF161098">
    <property type="entry name" value="MetI-like"/>
    <property type="match status" value="1"/>
</dbReference>
<feature type="transmembrane region" description="Helical" evidence="7">
    <location>
        <begin position="28"/>
        <end position="48"/>
    </location>
</feature>
<evidence type="ECO:0000313" key="10">
    <source>
        <dbReference type="Proteomes" id="UP001589854"/>
    </source>
</evidence>
<evidence type="ECO:0000256" key="1">
    <source>
        <dbReference type="ARBA" id="ARBA00004651"/>
    </source>
</evidence>
<feature type="transmembrane region" description="Helical" evidence="7">
    <location>
        <begin position="136"/>
        <end position="159"/>
    </location>
</feature>
<organism evidence="9 10">
    <name type="scientific">Metabacillus herbersteinensis</name>
    <dbReference type="NCBI Taxonomy" id="283816"/>
    <lineage>
        <taxon>Bacteria</taxon>
        <taxon>Bacillati</taxon>
        <taxon>Bacillota</taxon>
        <taxon>Bacilli</taxon>
        <taxon>Bacillales</taxon>
        <taxon>Bacillaceae</taxon>
        <taxon>Metabacillus</taxon>
    </lineage>
</organism>
<comment type="similarity">
    <text evidence="7">Belongs to the binding-protein-dependent transport system permease family.</text>
</comment>
<dbReference type="InterPro" id="IPR000515">
    <property type="entry name" value="MetI-like"/>
</dbReference>
<dbReference type="Pfam" id="PF00528">
    <property type="entry name" value="BPD_transp_1"/>
    <property type="match status" value="1"/>
</dbReference>
<protein>
    <submittedName>
        <fullName evidence="9">PhnE/PtxC family ABC transporter permease</fullName>
    </submittedName>
</protein>